<feature type="domain" description="Cytochrome oxidase subunit II copper A binding" evidence="20">
    <location>
        <begin position="92"/>
        <end position="220"/>
    </location>
</feature>
<dbReference type="CDD" id="cd13912">
    <property type="entry name" value="CcO_II_C"/>
    <property type="match status" value="1"/>
</dbReference>
<evidence type="ECO:0000313" key="24">
    <source>
        <dbReference type="RefSeq" id="YP_001096001.1"/>
    </source>
</evidence>
<evidence type="ECO:0000256" key="5">
    <source>
        <dbReference type="ARBA" id="ARBA00022448"/>
    </source>
</evidence>
<dbReference type="SUPFAM" id="SSF81464">
    <property type="entry name" value="Cytochrome c oxidase subunit II-like, transmembrane region"/>
    <property type="match status" value="1"/>
</dbReference>
<proteinExistence type="inferred from homology"/>
<reference evidence="24 25" key="1">
    <citation type="submission" date="2000-08" db="EMBL/GenBank/DDBJ databases">
        <authorList>
            <consortium name="NCBI Genome Project"/>
        </authorList>
    </citation>
    <scope>NUCLEOTIDE SEQUENCE</scope>
    <source>
        <strain evidence="24 25">COS</strain>
    </source>
</reference>
<dbReference type="InterPro" id="IPR036257">
    <property type="entry name" value="Cyt_c_oxidase_su2_TM_sf"/>
</dbReference>
<comment type="cofactor">
    <cofactor evidence="18">
        <name>Cu cation</name>
        <dbReference type="ChEBI" id="CHEBI:23378"/>
    </cofactor>
    <text evidence="18">Binds a copper A center.</text>
</comment>
<evidence type="ECO:0000259" key="21">
    <source>
        <dbReference type="PROSITE" id="PS50999"/>
    </source>
</evidence>
<keyword evidence="9 18" id="KW-0999">Mitochondrion inner membrane</keyword>
<dbReference type="GeneID" id="4924549"/>
<dbReference type="InterPro" id="IPR002429">
    <property type="entry name" value="CcO_II-like_C"/>
</dbReference>
<dbReference type="AlphaFoldDB" id="A3RE62"/>
<dbReference type="InterPro" id="IPR001505">
    <property type="entry name" value="Copper_CuA"/>
</dbReference>
<evidence type="ECO:0000256" key="1">
    <source>
        <dbReference type="ARBA" id="ARBA00004448"/>
    </source>
</evidence>
<keyword evidence="8 18" id="KW-0479">Metal-binding</keyword>
<evidence type="ECO:0000256" key="17">
    <source>
        <dbReference type="ARBA" id="ARBA00049512"/>
    </source>
</evidence>
<keyword evidence="13 19" id="KW-1133">Transmembrane helix</keyword>
<sequence length="221" mass="25866">MSHWNSMYFQNANSPIMEQLLFFHDHSMIVISSIISFLLINLLSMMYLNSVNLNLNENQTLELIWTLMPMLLLIFIALPSLRLLYLMEETFSPNLTMKIIGHQWYWSYEYSDFNCSFDSFMENSKEKFRLIETDNKIYIPMNTFTRLLITSADVIHSWTIQSMGVKTDAIPGRLNQINLYPSRPGMFYGQCSEICGANHSFMPICLKISNMNNFINFIKSL</sequence>
<evidence type="ECO:0000313" key="23">
    <source>
        <dbReference type="Proteomes" id="UP000694867"/>
    </source>
</evidence>
<evidence type="ECO:0000256" key="4">
    <source>
        <dbReference type="ARBA" id="ARBA00015946"/>
    </source>
</evidence>
<evidence type="ECO:0000313" key="25">
    <source>
        <dbReference type="RefSeq" id="YP_001096012.1"/>
    </source>
</evidence>
<dbReference type="Gene3D" id="2.60.40.420">
    <property type="entry name" value="Cupredoxins - blue copper proteins"/>
    <property type="match status" value="1"/>
</dbReference>
<name>A3RE62_9ACAR</name>
<dbReference type="GO" id="GO:0004129">
    <property type="term" value="F:cytochrome-c oxidase activity"/>
    <property type="evidence" value="ECO:0007669"/>
    <property type="project" value="UniProtKB-EC"/>
</dbReference>
<dbReference type="PROSITE" id="PS50999">
    <property type="entry name" value="COX2_TM"/>
    <property type="match status" value="1"/>
</dbReference>
<dbReference type="Gene3D" id="1.10.287.90">
    <property type="match status" value="1"/>
</dbReference>
<keyword evidence="7 18" id="KW-0812">Transmembrane</keyword>
<keyword evidence="15 18" id="KW-0496">Mitochondrion</keyword>
<reference evidence="24 25" key="3">
    <citation type="submission" date="2025-04" db="UniProtKB">
        <authorList>
            <consortium name="RefSeq"/>
        </authorList>
    </citation>
    <scope>IDENTIFICATION</scope>
    <source>
        <strain evidence="24 25">COS</strain>
    </source>
</reference>
<evidence type="ECO:0000259" key="20">
    <source>
        <dbReference type="PROSITE" id="PS50857"/>
    </source>
</evidence>
<feature type="transmembrane region" description="Helical" evidence="19">
    <location>
        <begin position="21"/>
        <end position="43"/>
    </location>
</feature>
<evidence type="ECO:0000256" key="7">
    <source>
        <dbReference type="ARBA" id="ARBA00022692"/>
    </source>
</evidence>
<dbReference type="GeneID" id="4924541"/>
<dbReference type="PANTHER" id="PTHR22888:SF9">
    <property type="entry name" value="CYTOCHROME C OXIDASE SUBUNIT 2"/>
    <property type="match status" value="1"/>
</dbReference>
<dbReference type="PROSITE" id="PS00078">
    <property type="entry name" value="COX2"/>
    <property type="match status" value="1"/>
</dbReference>
<evidence type="ECO:0000256" key="15">
    <source>
        <dbReference type="ARBA" id="ARBA00023128"/>
    </source>
</evidence>
<evidence type="ECO:0000256" key="18">
    <source>
        <dbReference type="RuleBase" id="RU000457"/>
    </source>
</evidence>
<dbReference type="PRINTS" id="PR01166">
    <property type="entry name" value="CYCOXIDASEII"/>
</dbReference>
<evidence type="ECO:0000313" key="22">
    <source>
        <dbReference type="EMBL" id="ABN45847.1"/>
    </source>
</evidence>
<evidence type="ECO:0000256" key="9">
    <source>
        <dbReference type="ARBA" id="ARBA00022792"/>
    </source>
</evidence>
<dbReference type="InterPro" id="IPR008972">
    <property type="entry name" value="Cupredoxin"/>
</dbReference>
<feature type="transmembrane region" description="Helical" evidence="19">
    <location>
        <begin position="63"/>
        <end position="85"/>
    </location>
</feature>
<comment type="function">
    <text evidence="18">Component of the cytochrome c oxidase, the last enzyme in the mitochondrial electron transport chain which drives oxidative phosphorylation. The respiratory chain contains 3 multisubunit complexes succinate dehydrogenase (complex II, CII), ubiquinol-cytochrome c oxidoreductase (cytochrome b-c1 complex, complex III, CIII) and cytochrome c oxidase (complex IV, CIV), that cooperate to transfer electrons derived from NADH and succinate to molecular oxygen, creating an electrochemical gradient over the inner membrane that drives transmembrane transport and the ATP synthase. Cytochrome c oxidase is the component of the respiratory chain that catalyzes the reduction of oxygen to water. Electrons originating from reduced cytochrome c in the intermembrane space (IMS) are transferred via the dinuclear copper A center (CU(A)) of subunit 2 and heme A of subunit 1 to the active site in subunit 1, a binuclear center (BNC) formed by heme A3 and copper B (CU(B)). The BNC reduces molecular oxygen to 2 water molecules using 4 electrons from cytochrome c in the IMS and 4 protons from the mitochondrial matrix.</text>
</comment>
<evidence type="ECO:0000256" key="2">
    <source>
        <dbReference type="ARBA" id="ARBA00007866"/>
    </source>
</evidence>
<organism evidence="22">
    <name type="scientific">Galendromus occidentalis</name>
    <name type="common">western predatory mite</name>
    <dbReference type="NCBI Taxonomy" id="34638"/>
    <lineage>
        <taxon>Eukaryota</taxon>
        <taxon>Metazoa</taxon>
        <taxon>Ecdysozoa</taxon>
        <taxon>Arthropoda</taxon>
        <taxon>Chelicerata</taxon>
        <taxon>Arachnida</taxon>
        <taxon>Acari</taxon>
        <taxon>Parasitiformes</taxon>
        <taxon>Mesostigmata</taxon>
        <taxon>Gamasina</taxon>
        <taxon>Phytoseioidea</taxon>
        <taxon>Phytoseiidae</taxon>
        <taxon>Typhlodrominae</taxon>
        <taxon>Galendromus</taxon>
    </lineage>
</organism>
<keyword evidence="12 18" id="KW-0249">Electron transport</keyword>
<evidence type="ECO:0000256" key="16">
    <source>
        <dbReference type="ARBA" id="ARBA00023136"/>
    </source>
</evidence>
<protein>
    <recommendedName>
        <fullName evidence="4 18">Cytochrome c oxidase subunit 2</fullName>
    </recommendedName>
</protein>
<comment type="catalytic activity">
    <reaction evidence="17">
        <text>4 Fe(II)-[cytochrome c] + O2 + 8 H(+)(in) = 4 Fe(III)-[cytochrome c] + 2 H2O + 4 H(+)(out)</text>
        <dbReference type="Rhea" id="RHEA:11436"/>
        <dbReference type="Rhea" id="RHEA-COMP:10350"/>
        <dbReference type="Rhea" id="RHEA-COMP:14399"/>
        <dbReference type="ChEBI" id="CHEBI:15377"/>
        <dbReference type="ChEBI" id="CHEBI:15378"/>
        <dbReference type="ChEBI" id="CHEBI:15379"/>
        <dbReference type="ChEBI" id="CHEBI:29033"/>
        <dbReference type="ChEBI" id="CHEBI:29034"/>
        <dbReference type="EC" id="7.1.1.9"/>
    </reaction>
    <physiologicalReaction direction="left-to-right" evidence="17">
        <dbReference type="Rhea" id="RHEA:11437"/>
    </physiologicalReaction>
</comment>
<dbReference type="InterPro" id="IPR045187">
    <property type="entry name" value="CcO_II"/>
</dbReference>
<dbReference type="EMBL" id="EF221760">
    <property type="protein sequence ID" value="ABN45836.1"/>
    <property type="molecule type" value="Genomic_DNA"/>
</dbReference>
<comment type="subunit">
    <text evidence="3">Component of the cytochrome c oxidase (complex IV, CIV), a multisubunit enzyme composed of a catalytic core of 3 subunits and several supernumerary subunits. The complex exists as a monomer or a dimer and forms supercomplexes (SCs) in the inner mitochondrial membrane with ubiquinol-cytochrome c oxidoreductase (cytochrome b-c1 complex, complex III, CIII).</text>
</comment>
<dbReference type="CTD" id="4513"/>
<dbReference type="EMBL" id="EF221760">
    <property type="protein sequence ID" value="ABN45847.1"/>
    <property type="molecule type" value="Genomic_DNA"/>
</dbReference>
<evidence type="ECO:0000256" key="13">
    <source>
        <dbReference type="ARBA" id="ARBA00022989"/>
    </source>
</evidence>
<keyword evidence="5 18" id="KW-0813">Transport</keyword>
<keyword evidence="10" id="KW-0460">Magnesium</keyword>
<accession>A3RE62</accession>
<dbReference type="InterPro" id="IPR034210">
    <property type="entry name" value="CcO_II_C"/>
</dbReference>
<dbReference type="RefSeq" id="YP_001096012.1">
    <property type="nucleotide sequence ID" value="NC_009093.1"/>
</dbReference>
<dbReference type="PANTHER" id="PTHR22888">
    <property type="entry name" value="CYTOCHROME C OXIDASE, SUBUNIT II"/>
    <property type="match status" value="1"/>
</dbReference>
<dbReference type="SUPFAM" id="SSF49503">
    <property type="entry name" value="Cupredoxins"/>
    <property type="match status" value="1"/>
</dbReference>
<evidence type="ECO:0000256" key="19">
    <source>
        <dbReference type="SAM" id="Phobius"/>
    </source>
</evidence>
<comment type="subcellular location">
    <subcellularLocation>
        <location evidence="1 18">Mitochondrion inner membrane</location>
        <topology evidence="1 18">Multi-pass membrane protein</topology>
    </subcellularLocation>
</comment>
<dbReference type="GO" id="GO:0005743">
    <property type="term" value="C:mitochondrial inner membrane"/>
    <property type="evidence" value="ECO:0007669"/>
    <property type="project" value="UniProtKB-SubCell"/>
</dbReference>
<dbReference type="FunFam" id="2.60.40.420:FF:000001">
    <property type="entry name" value="Cytochrome c oxidase subunit 2"/>
    <property type="match status" value="1"/>
</dbReference>
<dbReference type="Pfam" id="PF00116">
    <property type="entry name" value="COX2"/>
    <property type="match status" value="1"/>
</dbReference>
<keyword evidence="23" id="KW-1185">Reference proteome</keyword>
<reference evidence="22 23" key="2">
    <citation type="journal article" date="2007" name="Gene">
        <title>The mitochondrial genome of the predatory mite Metaseiulus occidentalis (Arthropoda: Chelicerata: Acari: Phytoseiidae) is unexpectedly large and contains several novel features.</title>
        <authorList>
            <person name="Jeyaprakash A."/>
            <person name="Hoy M.A."/>
        </authorList>
    </citation>
    <scope>NUCLEOTIDE SEQUENCE</scope>
    <source>
        <strain evidence="22 24">COS</strain>
    </source>
</reference>
<dbReference type="OrthoDB" id="539285at2759"/>
<evidence type="ECO:0000256" key="14">
    <source>
        <dbReference type="ARBA" id="ARBA00023008"/>
    </source>
</evidence>
<dbReference type="Pfam" id="PF02790">
    <property type="entry name" value="COX2_TM"/>
    <property type="match status" value="1"/>
</dbReference>
<keyword evidence="11" id="KW-1278">Translocase</keyword>
<evidence type="ECO:0000256" key="11">
    <source>
        <dbReference type="ARBA" id="ARBA00022967"/>
    </source>
</evidence>
<evidence type="ECO:0000256" key="6">
    <source>
        <dbReference type="ARBA" id="ARBA00022660"/>
    </source>
</evidence>
<keyword evidence="14 18" id="KW-0186">Copper</keyword>
<dbReference type="RefSeq" id="YP_001096001.1">
    <property type="nucleotide sequence ID" value="NC_009093.1"/>
</dbReference>
<evidence type="ECO:0000256" key="3">
    <source>
        <dbReference type="ARBA" id="ARBA00011164"/>
    </source>
</evidence>
<keyword evidence="6 18" id="KW-0679">Respiratory chain</keyword>
<feature type="domain" description="Cytochrome oxidase subunit II transmembrane region profile" evidence="21">
    <location>
        <begin position="1"/>
        <end position="91"/>
    </location>
</feature>
<dbReference type="GO" id="GO:0005507">
    <property type="term" value="F:copper ion binding"/>
    <property type="evidence" value="ECO:0007669"/>
    <property type="project" value="InterPro"/>
</dbReference>
<evidence type="ECO:0000256" key="10">
    <source>
        <dbReference type="ARBA" id="ARBA00022842"/>
    </source>
</evidence>
<dbReference type="GO" id="GO:0042773">
    <property type="term" value="P:ATP synthesis coupled electron transport"/>
    <property type="evidence" value="ECO:0007669"/>
    <property type="project" value="TreeGrafter"/>
</dbReference>
<evidence type="ECO:0000256" key="12">
    <source>
        <dbReference type="ARBA" id="ARBA00022982"/>
    </source>
</evidence>
<evidence type="ECO:0000256" key="8">
    <source>
        <dbReference type="ARBA" id="ARBA00022723"/>
    </source>
</evidence>
<dbReference type="InterPro" id="IPR011759">
    <property type="entry name" value="Cyt_c_oxidase_su2_TM_dom"/>
</dbReference>
<keyword evidence="16 18" id="KW-0472">Membrane</keyword>
<dbReference type="Proteomes" id="UP000694867">
    <property type="component" value="Mitochondrion MT"/>
</dbReference>
<gene>
    <name evidence="22" type="primary">CO2</name>
    <name evidence="24 25" type="synonym">COX2</name>
    <name evidence="25" type="ORF">KEG52_p04</name>
    <name evidence="24" type="ORF">KEG52_p15</name>
</gene>
<dbReference type="PROSITE" id="PS50857">
    <property type="entry name" value="COX2_CUA"/>
    <property type="match status" value="1"/>
</dbReference>
<comment type="similarity">
    <text evidence="2 18">Belongs to the cytochrome c oxidase subunit 2 family.</text>
</comment>
<geneLocation type="mitochondrion" evidence="22 24"/>